<accession>A0A0L0FU89</accession>
<evidence type="ECO:0000313" key="3">
    <source>
        <dbReference type="EMBL" id="KNC80229.1"/>
    </source>
</evidence>
<feature type="compositionally biased region" description="Low complexity" evidence="1">
    <location>
        <begin position="85"/>
        <end position="214"/>
    </location>
</feature>
<gene>
    <name evidence="3" type="ORF">SARC_07407</name>
</gene>
<sequence length="795" mass="82697">MRVHTLTAIIALAATVMAQGPTASPTPTPLVSSEATMPAPSASTSEAPPAPTPTASTSEVSTAPTPTASTMEVPTAPTPTASTMEVSTAPTPTASTSEVPADPTPTASTSEVPTAPTATASTSEVPTAPTPTASTSEVPTAPTPTASTSESPTAATPTASPTPSASESTEPVVTITPSATATPSASPSTSMDAAVTQSATATPSASPSTSMNAAVTSTPTVPDSDFITCAIKDVESPLGCDEVQDDKSCCRYSWSCGNLNKCTPSFCCKETIPTPTPHPSPSSTPSYEPVDNYINCAVKKSEGGFKCSGDEVVDKKKECCRWSDECGNLKKCTEDYCCTDDTYYPKPSPSAKPQDYSIKCKEKHGIYCSVGSELDDDKKCCEYPGACGDLKSCKSDYCCTESGPLPPPDTVGACDCDGAVIDKVCYSSLEAAIEAASNGDIVYVGGDIEVDAPIQFTQSLSFSGVLCDDERAQIIATFDEVDGAIFEAVNEDEQEVNFLHLAITSEDDNSAAAFHSLGSVTDAPNQGVTMNLTNVWIHDMYSQRPGVGIFIGTSKGLTVDDNCYFYSLTMSTTEMDMYAGGAAIAVVYLPEGSEIRIAGSFKDNSAFYPEASLHSGGGAIYMDYMEGDVTFTAAFENNSANQGGAVNVQGVLGNMIVDGYYSENHAIDDGYGSRAGAFRVLEIESSGSVIFNGSFVGNTAQGRGGAIATNIHRSGSKMYLDGIFQNNVASTVGGVWSMWSSTQLNGMVQLDGDSIFEGNLAVYDDSASGIYDISQGGETDKLAEDEWFGRTITIN</sequence>
<dbReference type="GeneID" id="25907911"/>
<name>A0A0L0FU89_9EUKA</name>
<dbReference type="EMBL" id="KQ242181">
    <property type="protein sequence ID" value="KNC80229.1"/>
    <property type="molecule type" value="Genomic_DNA"/>
</dbReference>
<evidence type="ECO:0000256" key="1">
    <source>
        <dbReference type="SAM" id="MobiDB-lite"/>
    </source>
</evidence>
<dbReference type="eggNOG" id="ENOG502SCPE">
    <property type="taxonomic scope" value="Eukaryota"/>
</dbReference>
<reference evidence="3 4" key="1">
    <citation type="submission" date="2011-02" db="EMBL/GenBank/DDBJ databases">
        <title>The Genome Sequence of Sphaeroforma arctica JP610.</title>
        <authorList>
            <consortium name="The Broad Institute Genome Sequencing Platform"/>
            <person name="Russ C."/>
            <person name="Cuomo C."/>
            <person name="Young S.K."/>
            <person name="Zeng Q."/>
            <person name="Gargeya S."/>
            <person name="Alvarado L."/>
            <person name="Berlin A."/>
            <person name="Chapman S.B."/>
            <person name="Chen Z."/>
            <person name="Freedman E."/>
            <person name="Gellesch M."/>
            <person name="Goldberg J."/>
            <person name="Griggs A."/>
            <person name="Gujja S."/>
            <person name="Heilman E."/>
            <person name="Heiman D."/>
            <person name="Howarth C."/>
            <person name="Mehta T."/>
            <person name="Neiman D."/>
            <person name="Pearson M."/>
            <person name="Roberts A."/>
            <person name="Saif S."/>
            <person name="Shea T."/>
            <person name="Shenoy N."/>
            <person name="Sisk P."/>
            <person name="Stolte C."/>
            <person name="Sykes S."/>
            <person name="White J."/>
            <person name="Yandava C."/>
            <person name="Burger G."/>
            <person name="Gray M.W."/>
            <person name="Holland P.W.H."/>
            <person name="King N."/>
            <person name="Lang F.B.F."/>
            <person name="Roger A.J."/>
            <person name="Ruiz-Trillo I."/>
            <person name="Haas B."/>
            <person name="Nusbaum C."/>
            <person name="Birren B."/>
        </authorList>
    </citation>
    <scope>NUCLEOTIDE SEQUENCE [LARGE SCALE GENOMIC DNA]</scope>
    <source>
        <strain evidence="3 4">JP610</strain>
    </source>
</reference>
<dbReference type="PANTHER" id="PTHR48138">
    <property type="entry name" value="KERATINOCYTE PROLINE-RICH PROTEIN-RELATED"/>
    <property type="match status" value="1"/>
</dbReference>
<dbReference type="InterPro" id="IPR011050">
    <property type="entry name" value="Pectin_lyase_fold/virulence"/>
</dbReference>
<keyword evidence="4" id="KW-1185">Reference proteome</keyword>
<dbReference type="SUPFAM" id="SSF51126">
    <property type="entry name" value="Pectin lyase-like"/>
    <property type="match status" value="1"/>
</dbReference>
<dbReference type="Proteomes" id="UP000054560">
    <property type="component" value="Unassembled WGS sequence"/>
</dbReference>
<feature type="compositionally biased region" description="Low complexity" evidence="1">
    <location>
        <begin position="32"/>
        <end position="70"/>
    </location>
</feature>
<evidence type="ECO:0000256" key="2">
    <source>
        <dbReference type="SAM" id="SignalP"/>
    </source>
</evidence>
<dbReference type="STRING" id="667725.A0A0L0FU89"/>
<proteinExistence type="predicted"/>
<dbReference type="InterPro" id="IPR052881">
    <property type="entry name" value="Keratinocyte_PR"/>
</dbReference>
<feature type="chain" id="PRO_5005539005" description="Disintegrin domain-containing protein" evidence="2">
    <location>
        <begin position="19"/>
        <end position="795"/>
    </location>
</feature>
<feature type="compositionally biased region" description="Polar residues" evidence="1">
    <location>
        <begin position="21"/>
        <end position="31"/>
    </location>
</feature>
<organism evidence="3 4">
    <name type="scientific">Sphaeroforma arctica JP610</name>
    <dbReference type="NCBI Taxonomy" id="667725"/>
    <lineage>
        <taxon>Eukaryota</taxon>
        <taxon>Ichthyosporea</taxon>
        <taxon>Ichthyophonida</taxon>
        <taxon>Sphaeroforma</taxon>
    </lineage>
</organism>
<evidence type="ECO:0000313" key="4">
    <source>
        <dbReference type="Proteomes" id="UP000054560"/>
    </source>
</evidence>
<dbReference type="PANTHER" id="PTHR48138:SF2">
    <property type="entry name" value="KERATINOCYTE PROLINE-RICH PROTEIN"/>
    <property type="match status" value="1"/>
</dbReference>
<feature type="region of interest" description="Disordered" evidence="1">
    <location>
        <begin position="20"/>
        <end position="218"/>
    </location>
</feature>
<protein>
    <recommendedName>
        <fullName evidence="5">Disintegrin domain-containing protein</fullName>
    </recommendedName>
</protein>
<dbReference type="AlphaFoldDB" id="A0A0L0FU89"/>
<keyword evidence="2" id="KW-0732">Signal</keyword>
<evidence type="ECO:0008006" key="5">
    <source>
        <dbReference type="Google" id="ProtNLM"/>
    </source>
</evidence>
<dbReference type="RefSeq" id="XP_014154131.1">
    <property type="nucleotide sequence ID" value="XM_014298656.1"/>
</dbReference>
<feature type="signal peptide" evidence="2">
    <location>
        <begin position="1"/>
        <end position="18"/>
    </location>
</feature>